<evidence type="ECO:0000256" key="7">
    <source>
        <dbReference type="PROSITE-ProRule" id="PRU00042"/>
    </source>
</evidence>
<comment type="subcellular location">
    <subcellularLocation>
        <location evidence="1">Nucleus</location>
    </subcellularLocation>
</comment>
<keyword evidence="4 7" id="KW-0863">Zinc-finger</keyword>
<dbReference type="AlphaFoldDB" id="A0A1M2VMQ0"/>
<feature type="compositionally biased region" description="Polar residues" evidence="8">
    <location>
        <begin position="58"/>
        <end position="82"/>
    </location>
</feature>
<evidence type="ECO:0000313" key="11">
    <source>
        <dbReference type="Proteomes" id="UP000184267"/>
    </source>
</evidence>
<feature type="region of interest" description="Disordered" evidence="8">
    <location>
        <begin position="129"/>
        <end position="169"/>
    </location>
</feature>
<dbReference type="OMA" id="PWMLNVQ"/>
<keyword evidence="3" id="KW-0677">Repeat</keyword>
<keyword evidence="5" id="KW-0862">Zinc</keyword>
<name>A0A1M2VMQ0_TRAPU</name>
<evidence type="ECO:0000256" key="1">
    <source>
        <dbReference type="ARBA" id="ARBA00004123"/>
    </source>
</evidence>
<organism evidence="10 11">
    <name type="scientific">Trametes pubescens</name>
    <name type="common">White-rot fungus</name>
    <dbReference type="NCBI Taxonomy" id="154538"/>
    <lineage>
        <taxon>Eukaryota</taxon>
        <taxon>Fungi</taxon>
        <taxon>Dikarya</taxon>
        <taxon>Basidiomycota</taxon>
        <taxon>Agaricomycotina</taxon>
        <taxon>Agaricomycetes</taxon>
        <taxon>Polyporales</taxon>
        <taxon>Polyporaceae</taxon>
        <taxon>Trametes</taxon>
    </lineage>
</organism>
<keyword evidence="6" id="KW-0539">Nucleus</keyword>
<feature type="region of interest" description="Disordered" evidence="8">
    <location>
        <begin position="499"/>
        <end position="529"/>
    </location>
</feature>
<comment type="caution">
    <text evidence="10">The sequence shown here is derived from an EMBL/GenBank/DDBJ whole genome shotgun (WGS) entry which is preliminary data.</text>
</comment>
<evidence type="ECO:0000256" key="2">
    <source>
        <dbReference type="ARBA" id="ARBA00022723"/>
    </source>
</evidence>
<feature type="region of interest" description="Disordered" evidence="8">
    <location>
        <begin position="258"/>
        <end position="310"/>
    </location>
</feature>
<feature type="compositionally biased region" description="Polar residues" evidence="8">
    <location>
        <begin position="129"/>
        <end position="153"/>
    </location>
</feature>
<evidence type="ECO:0000256" key="3">
    <source>
        <dbReference type="ARBA" id="ARBA00022737"/>
    </source>
</evidence>
<keyword evidence="2" id="KW-0479">Metal-binding</keyword>
<feature type="region of interest" description="Disordered" evidence="8">
    <location>
        <begin position="182"/>
        <end position="213"/>
    </location>
</feature>
<evidence type="ECO:0000256" key="8">
    <source>
        <dbReference type="SAM" id="MobiDB-lite"/>
    </source>
</evidence>
<dbReference type="Proteomes" id="UP000184267">
    <property type="component" value="Unassembled WGS sequence"/>
</dbReference>
<dbReference type="PANTHER" id="PTHR16515">
    <property type="entry name" value="PR DOMAIN ZINC FINGER PROTEIN"/>
    <property type="match status" value="1"/>
</dbReference>
<keyword evidence="11" id="KW-1185">Reference proteome</keyword>
<dbReference type="EMBL" id="MNAD01001009">
    <property type="protein sequence ID" value="OJT08846.1"/>
    <property type="molecule type" value="Genomic_DNA"/>
</dbReference>
<dbReference type="Gene3D" id="3.30.160.60">
    <property type="entry name" value="Classic Zinc Finger"/>
    <property type="match status" value="2"/>
</dbReference>
<gene>
    <name evidence="10" type="ORF">TRAPUB_273</name>
</gene>
<feature type="region of interest" description="Disordered" evidence="8">
    <location>
        <begin position="58"/>
        <end position="98"/>
    </location>
</feature>
<protein>
    <recommendedName>
        <fullName evidence="9">C2H2-type domain-containing protein</fullName>
    </recommendedName>
</protein>
<feature type="domain" description="C2H2-type" evidence="9">
    <location>
        <begin position="398"/>
        <end position="422"/>
    </location>
</feature>
<dbReference type="GO" id="GO:0010468">
    <property type="term" value="P:regulation of gene expression"/>
    <property type="evidence" value="ECO:0007669"/>
    <property type="project" value="TreeGrafter"/>
</dbReference>
<dbReference type="STRING" id="154538.A0A1M2VMQ0"/>
<dbReference type="InterPro" id="IPR036236">
    <property type="entry name" value="Znf_C2H2_sf"/>
</dbReference>
<dbReference type="SMART" id="SM00355">
    <property type="entry name" value="ZnF_C2H2"/>
    <property type="match status" value="2"/>
</dbReference>
<dbReference type="SUPFAM" id="SSF57667">
    <property type="entry name" value="beta-beta-alpha zinc fingers"/>
    <property type="match status" value="1"/>
</dbReference>
<proteinExistence type="predicted"/>
<evidence type="ECO:0000256" key="5">
    <source>
        <dbReference type="ARBA" id="ARBA00022833"/>
    </source>
</evidence>
<dbReference type="PROSITE" id="PS50157">
    <property type="entry name" value="ZINC_FINGER_C2H2_2"/>
    <property type="match status" value="2"/>
</dbReference>
<evidence type="ECO:0000256" key="4">
    <source>
        <dbReference type="ARBA" id="ARBA00022771"/>
    </source>
</evidence>
<evidence type="ECO:0000313" key="10">
    <source>
        <dbReference type="EMBL" id="OJT08846.1"/>
    </source>
</evidence>
<feature type="region of interest" description="Disordered" evidence="8">
    <location>
        <begin position="330"/>
        <end position="368"/>
    </location>
</feature>
<dbReference type="InterPro" id="IPR050331">
    <property type="entry name" value="Zinc_finger"/>
</dbReference>
<dbReference type="GO" id="GO:0005634">
    <property type="term" value="C:nucleus"/>
    <property type="evidence" value="ECO:0007669"/>
    <property type="project" value="UniProtKB-SubCell"/>
</dbReference>
<feature type="compositionally biased region" description="Basic and acidic residues" evidence="8">
    <location>
        <begin position="301"/>
        <end position="310"/>
    </location>
</feature>
<reference evidence="10 11" key="1">
    <citation type="submission" date="2016-10" db="EMBL/GenBank/DDBJ databases">
        <title>Genome sequence of the basidiomycete white-rot fungus Trametes pubescens.</title>
        <authorList>
            <person name="Makela M.R."/>
            <person name="Granchi Z."/>
            <person name="Peng M."/>
            <person name="De Vries R.P."/>
            <person name="Grigoriev I."/>
            <person name="Riley R."/>
            <person name="Hilden K."/>
        </authorList>
    </citation>
    <scope>NUCLEOTIDE SEQUENCE [LARGE SCALE GENOMIC DNA]</scope>
    <source>
        <strain evidence="10 11">FBCC735</strain>
    </source>
</reference>
<evidence type="ECO:0000259" key="9">
    <source>
        <dbReference type="PROSITE" id="PS50157"/>
    </source>
</evidence>
<dbReference type="PANTHER" id="PTHR16515:SF49">
    <property type="entry name" value="GASTRULA ZINC FINGER PROTEIN XLCGF49.1-LIKE-RELATED"/>
    <property type="match status" value="1"/>
</dbReference>
<accession>A0A1M2VMQ0</accession>
<dbReference type="Pfam" id="PF00096">
    <property type="entry name" value="zf-C2H2"/>
    <property type="match status" value="2"/>
</dbReference>
<evidence type="ECO:0000256" key="6">
    <source>
        <dbReference type="ARBA" id="ARBA00023242"/>
    </source>
</evidence>
<dbReference type="PROSITE" id="PS00028">
    <property type="entry name" value="ZINC_FINGER_C2H2_1"/>
    <property type="match status" value="2"/>
</dbReference>
<dbReference type="GO" id="GO:0008270">
    <property type="term" value="F:zinc ion binding"/>
    <property type="evidence" value="ECO:0007669"/>
    <property type="project" value="UniProtKB-KW"/>
</dbReference>
<sequence>MSSHLDHQHDPNTLHRFQHANNSYYLAHSQPALEPLSTAVPHAPYPARQQPWMLNVQTNYPHHNHQPNSTLADRAPQQQGGFYSSGGPESQLVGYPESSQRTLLHDASYGGSLYGVSYSSPNAFPYQNGYSSATSSPSEDLQSALDSQTSLTRTGYRGNLAGMPERRSSYTLTNSNQYLDGRGELYGPGGPTRMSSSSAPLTHLGGSPTSYSAPHPGSYASSYSHMQSDAASIMDVHSPRAAPYPMPLRRDSLDSLPDPISPSSVPGLVFDADDYDNDSESSLPSAASEVQRVPYRGAQSSEEREFEAAGRAEWGQGQYASSSVCLDDAARQQACSPEPGSADTDGGSPVTPDGPHSERTRAPQKKSKMHQCTVCFKLFPRPSGLATHMNSHSGAKPFKCPIPTCTKSFAVRSNAKRHLRTHGIFPSAEHASTSPSQFTVGFDTPLVSEVHEAGKLPAKLRWVPPSLAARSNIDYLRDAASDSEDEYFQPACPLLPLPLPPVAPSSPGEGPWGAPGADDRYGEERNSFAQADAAPYISSQWRALPGPAIASPTGY</sequence>
<feature type="compositionally biased region" description="Basic and acidic residues" evidence="8">
    <location>
        <begin position="517"/>
        <end position="526"/>
    </location>
</feature>
<dbReference type="OrthoDB" id="6077919at2759"/>
<dbReference type="InterPro" id="IPR013087">
    <property type="entry name" value="Znf_C2H2_type"/>
</dbReference>
<feature type="domain" description="C2H2-type" evidence="9">
    <location>
        <begin position="370"/>
        <end position="397"/>
    </location>
</feature>